<dbReference type="PANTHER" id="PTHR35205:SF1">
    <property type="entry name" value="ZU5 DOMAIN-CONTAINING PROTEIN"/>
    <property type="match status" value="1"/>
</dbReference>
<evidence type="ECO:0000259" key="1">
    <source>
        <dbReference type="Pfam" id="PF00931"/>
    </source>
</evidence>
<dbReference type="Pfam" id="PF00931">
    <property type="entry name" value="NB-ARC"/>
    <property type="match status" value="1"/>
</dbReference>
<evidence type="ECO:0000313" key="4">
    <source>
        <dbReference type="Proteomes" id="UP000696573"/>
    </source>
</evidence>
<keyword evidence="4" id="KW-1185">Reference proteome</keyword>
<name>A0A9N9YNB0_9HYPO</name>
<dbReference type="InterPro" id="IPR027417">
    <property type="entry name" value="P-loop_NTPase"/>
</dbReference>
<dbReference type="GO" id="GO:0043531">
    <property type="term" value="F:ADP binding"/>
    <property type="evidence" value="ECO:0007669"/>
    <property type="project" value="InterPro"/>
</dbReference>
<feature type="domain" description="NB-ARC" evidence="1">
    <location>
        <begin position="149"/>
        <end position="290"/>
    </location>
</feature>
<dbReference type="EMBL" id="CABFNQ020000690">
    <property type="protein sequence ID" value="CAH0023169.1"/>
    <property type="molecule type" value="Genomic_DNA"/>
</dbReference>
<dbReference type="AlphaFoldDB" id="A0A9N9YNB0"/>
<dbReference type="OrthoDB" id="6161812at2759"/>
<gene>
    <name evidence="3" type="ORF">CRHIZ90672A_00007621</name>
</gene>
<dbReference type="Proteomes" id="UP000696573">
    <property type="component" value="Unassembled WGS sequence"/>
</dbReference>
<sequence>MRALAAMIQGLPAQFTFFEGRKTKVDENDYRLLVYQHSGSYGRPWETSKEYVRSIDADHKTMIKFSPTSEVYNEISFFLRTYFIPEAPHTIKKRLMHLRSEVQDLPSTHVTNQPFGPSVLPQYMGDQVIQHREGVVMKMTHCLETTGNQFPAFYLYGIGGVGKTQAALKYIAERSYIYKRILWANASTAVELASDFDCIAAELDCKVNETMNPEANREAVKVWLQNNSDWLLVFDGADDVSHLSPFWPSAKKGCIIITSRSPKIAYYPMVTGGARLDCFSEEDGAQVLSRISEDLHDYELAKQISRRLGGLPLAIAQVASIIASRSITLADFLEKYDQSGPEVVERSDNYATSGYRGDLATVWNLQFSRLSAVSQSLMEVLSLLHPDYIQLDVLATIMKWGERALWNALRELANNALVQKDNSGDESTHFLVIHRLVQDAYRCTWAPETWQRAFNEAYSCIDSKFLKQDRGQTMVPLYRECRKYESHVLSLITHFTSRQDLLDPSVEFVETLAHCGW</sequence>
<dbReference type="Pfam" id="PF25000">
    <property type="entry name" value="DUF7779"/>
    <property type="match status" value="1"/>
</dbReference>
<evidence type="ECO:0000313" key="3">
    <source>
        <dbReference type="EMBL" id="CAH0023169.1"/>
    </source>
</evidence>
<proteinExistence type="predicted"/>
<reference evidence="3" key="1">
    <citation type="submission" date="2021-10" db="EMBL/GenBank/DDBJ databases">
        <authorList>
            <person name="Piombo E."/>
        </authorList>
    </citation>
    <scope>NUCLEOTIDE SEQUENCE</scope>
</reference>
<protein>
    <recommendedName>
        <fullName evidence="5">NB-ARC domain-containing protein</fullName>
    </recommendedName>
</protein>
<dbReference type="InterPro" id="IPR002182">
    <property type="entry name" value="NB-ARC"/>
</dbReference>
<comment type="caution">
    <text evidence="3">The sequence shown here is derived from an EMBL/GenBank/DDBJ whole genome shotgun (WGS) entry which is preliminary data.</text>
</comment>
<evidence type="ECO:0000259" key="2">
    <source>
        <dbReference type="Pfam" id="PF25000"/>
    </source>
</evidence>
<dbReference type="Gene3D" id="3.40.50.300">
    <property type="entry name" value="P-loop containing nucleotide triphosphate hydrolases"/>
    <property type="match status" value="1"/>
</dbReference>
<dbReference type="InterPro" id="IPR056681">
    <property type="entry name" value="DUF7779"/>
</dbReference>
<accession>A0A9N9YNB0</accession>
<evidence type="ECO:0008006" key="5">
    <source>
        <dbReference type="Google" id="ProtNLM"/>
    </source>
</evidence>
<dbReference type="PANTHER" id="PTHR35205">
    <property type="entry name" value="NB-ARC AND TPR DOMAIN PROTEIN"/>
    <property type="match status" value="1"/>
</dbReference>
<organism evidence="3 4">
    <name type="scientific">Clonostachys rhizophaga</name>
    <dbReference type="NCBI Taxonomy" id="160324"/>
    <lineage>
        <taxon>Eukaryota</taxon>
        <taxon>Fungi</taxon>
        <taxon>Dikarya</taxon>
        <taxon>Ascomycota</taxon>
        <taxon>Pezizomycotina</taxon>
        <taxon>Sordariomycetes</taxon>
        <taxon>Hypocreomycetidae</taxon>
        <taxon>Hypocreales</taxon>
        <taxon>Bionectriaceae</taxon>
        <taxon>Clonostachys</taxon>
    </lineage>
</organism>
<feature type="domain" description="DUF7779" evidence="2">
    <location>
        <begin position="366"/>
        <end position="444"/>
    </location>
</feature>
<dbReference type="SUPFAM" id="SSF52540">
    <property type="entry name" value="P-loop containing nucleoside triphosphate hydrolases"/>
    <property type="match status" value="1"/>
</dbReference>